<dbReference type="EMBL" id="CP002457">
    <property type="protein sequence ID" value="ADV56237.1"/>
    <property type="molecule type" value="Genomic_DNA"/>
</dbReference>
<dbReference type="GO" id="GO:0051301">
    <property type="term" value="P:cell division"/>
    <property type="evidence" value="ECO:0007669"/>
    <property type="project" value="UniProtKB-KW"/>
</dbReference>
<dbReference type="PANTHER" id="PTHR30121:SF6">
    <property type="entry name" value="SLR6007 PROTEIN"/>
    <property type="match status" value="1"/>
</dbReference>
<keyword evidence="1" id="KW-0131">Cell cycle</keyword>
<protein>
    <submittedName>
        <fullName evidence="1">Cell division protein FtsK/SpoIIIE</fullName>
    </submittedName>
</protein>
<proteinExistence type="predicted"/>
<dbReference type="KEGG" id="shp:Sput200_3870"/>
<dbReference type="Gene3D" id="3.40.50.300">
    <property type="entry name" value="P-loop containing nucleotide triphosphate hydrolases"/>
    <property type="match status" value="2"/>
</dbReference>
<sequence length="938" mass="104253">MISNAIRSLLGQKQPLSKKDVEKLYKRDLPSFPDLLPYTGYDSATGTFILEDGFSRAKVFTVNPLPTEGRSPKTLVGYREKMKEFIEQTFTELPLNGGQWVIQQFSFDDPRIHDLADQIEDYAAPHAKGTVYTTAYAEMMRTHLKGISRKAEGIFVDNEVTRAAWRGCYRRTKLVIYRRCTNSDMKDAEFCPAAEVNEICEQAVKTLTSGGYVLKEDTPKEFFGWLIRFFNPQPDSDDPEHYYKTYESILAREADGELPIKGALTEALIGTPPRSDNKNNCWFLDEIPTRFIRIAGCRNPPRIGQLTGEVVDGVGENQRIECTLDKVPPNSMFASTTIICPQTDFELLLKRQADNAVGDSLATARKQEELQQVAAEFGRSDSIVRNFSGIYVSGKNLTELRKNSQQVVTVLSNAGMRPIKEKADSFGLKAFMLSMPMVFNPAMDKGNIYQKPTWAQHVANLSFAYGRSEGSGNVGFSFYNRGGSPLSVDPLSKADKTSNSFGLVLGAPGSGKSATANALLAQIMAVHRPKAFIIDPGNSFGLIGDWMERHDLTVEKLSYSPSSKSTLAVFKDAAKLLVDDMAIEQAEQNASNVGDIAELISSEGDIDKLSEPDDDADRDVLGELEIIALIMITGGEKREYEQYMRADRQLLRKSIIEAAKDAREQGTITRPSHVVERLASAARGEWGGFDEKRRSAASSMAGGMATWCESGTFENAVFNSADGDGIPDADVVILDVGHFSRSGYEAQMATCLTGLLQYINNLAEKEQHSGRSILLFIDEAHLVTVNPLLAPFIIKMVKMFRKIGVNPWFITQNITDFPAEAEKLLTMIEWYIVMLASPQEVELIAKYKSLTEEQVNMITTCKKEDLKYTEGVILGKKMQEIFRAVPPSTILTLSQTDKEEKTKRAKTMREMAELGLPNTEVDAAIYLGRKLDELRGII</sequence>
<dbReference type="PATRIC" id="fig|399804.5.peg.3976"/>
<dbReference type="SUPFAM" id="SSF52540">
    <property type="entry name" value="P-loop containing nucleoside triphosphate hydrolases"/>
    <property type="match status" value="1"/>
</dbReference>
<dbReference type="InterPro" id="IPR051162">
    <property type="entry name" value="T4SS_component"/>
</dbReference>
<dbReference type="InterPro" id="IPR025955">
    <property type="entry name" value="TraC/Conjuga_ATPase"/>
</dbReference>
<evidence type="ECO:0000313" key="1">
    <source>
        <dbReference type="EMBL" id="ADV56237.1"/>
    </source>
</evidence>
<dbReference type="OrthoDB" id="5555485at2"/>
<dbReference type="NCBIfam" id="TIGR03744">
    <property type="entry name" value="traC_PFL_4706"/>
    <property type="match status" value="1"/>
</dbReference>
<reference evidence="1 2" key="1">
    <citation type="submission" date="2011-01" db="EMBL/GenBank/DDBJ databases">
        <title>Complete sequence of Shewanella putrefaciens 200.</title>
        <authorList>
            <consortium name="US DOE Joint Genome Institute"/>
            <person name="Lucas S."/>
            <person name="Copeland A."/>
            <person name="Lapidus A."/>
            <person name="Cheng J.-F."/>
            <person name="Bruce D."/>
            <person name="Goodwin L."/>
            <person name="Pitluck S."/>
            <person name="Munk A.C."/>
            <person name="Detter J.C."/>
            <person name="Han C."/>
            <person name="Tapia R."/>
            <person name="Land M."/>
            <person name="Hauser L."/>
            <person name="Chang Y.-J."/>
            <person name="Jeffries C."/>
            <person name="Kyrpides N."/>
            <person name="Ivanova N."/>
            <person name="Mikhailova N."/>
            <person name="Kolker E."/>
            <person name="Lawrence C."/>
            <person name="McCue L.A."/>
            <person name="DiChristina T."/>
            <person name="Nealson K."/>
            <person name="Fredrickson J.K."/>
            <person name="Woyke T."/>
        </authorList>
    </citation>
    <scope>NUCLEOTIDE SEQUENCE [LARGE SCALE GENOMIC DNA]</scope>
    <source>
        <strain evidence="1 2">200</strain>
    </source>
</reference>
<dbReference type="AlphaFoldDB" id="E6XG99"/>
<keyword evidence="1" id="KW-0132">Cell division</keyword>
<dbReference type="InterPro" id="IPR027417">
    <property type="entry name" value="P-loop_NTPase"/>
</dbReference>
<dbReference type="HOGENOM" id="CLU_015628_0_0_6"/>
<gene>
    <name evidence="1" type="ordered locus">Sput200_3870</name>
</gene>
<accession>E6XG99</accession>
<dbReference type="Proteomes" id="UP000008209">
    <property type="component" value="Chromosome"/>
</dbReference>
<evidence type="ECO:0000313" key="2">
    <source>
        <dbReference type="Proteomes" id="UP000008209"/>
    </source>
</evidence>
<organism evidence="1 2">
    <name type="scientific">Shewanella putrefaciens (strain 200)</name>
    <dbReference type="NCBI Taxonomy" id="399804"/>
    <lineage>
        <taxon>Bacteria</taxon>
        <taxon>Pseudomonadati</taxon>
        <taxon>Pseudomonadota</taxon>
        <taxon>Gammaproteobacteria</taxon>
        <taxon>Alteromonadales</taxon>
        <taxon>Shewanellaceae</taxon>
        <taxon>Shewanella</taxon>
    </lineage>
</organism>
<dbReference type="InterPro" id="IPR022303">
    <property type="entry name" value="Conjug_Trfer_ATPase"/>
</dbReference>
<dbReference type="Pfam" id="PF11130">
    <property type="entry name" value="TraC_F_IV"/>
    <property type="match status" value="1"/>
</dbReference>
<name>E6XG99_SHEP2</name>
<dbReference type="PANTHER" id="PTHR30121">
    <property type="entry name" value="UNCHARACTERIZED PROTEIN YJGR-RELATED"/>
    <property type="match status" value="1"/>
</dbReference>